<feature type="compositionally biased region" description="Low complexity" evidence="6">
    <location>
        <begin position="719"/>
        <end position="728"/>
    </location>
</feature>
<feature type="compositionally biased region" description="Polar residues" evidence="6">
    <location>
        <begin position="611"/>
        <end position="626"/>
    </location>
</feature>
<evidence type="ECO:0000256" key="4">
    <source>
        <dbReference type="ARBA" id="ARBA00022989"/>
    </source>
</evidence>
<dbReference type="PANTHER" id="PTHR31815">
    <property type="entry name" value="AGAP005329-PA"/>
    <property type="match status" value="1"/>
</dbReference>
<protein>
    <submittedName>
        <fullName evidence="8">Uncharacterized protein</fullName>
    </submittedName>
</protein>
<evidence type="ECO:0000256" key="1">
    <source>
        <dbReference type="ARBA" id="ARBA00004141"/>
    </source>
</evidence>
<gene>
    <name evidence="8" type="ORF">GSLYS_00003978001</name>
</gene>
<feature type="region of interest" description="Disordered" evidence="6">
    <location>
        <begin position="606"/>
        <end position="629"/>
    </location>
</feature>
<reference evidence="8 9" key="1">
    <citation type="submission" date="2024-04" db="EMBL/GenBank/DDBJ databases">
        <authorList>
            <consortium name="Genoscope - CEA"/>
            <person name="William W."/>
        </authorList>
    </citation>
    <scope>NUCLEOTIDE SEQUENCE [LARGE SCALE GENOMIC DNA]</scope>
</reference>
<sequence>MFVSHAKIRIVGLGGRSRKRRPHRRRLAVKEVVRMPCLLPTTVTVFLGLVAVAAGAGMSVIGYVPSHGHGHNATAAMNSSLPHNGSPSDVTYYALKICSYVGPVVMALGLFSMIVACVFYCEILDKYAILVPDKRSANYDRDELYQVIVDEMKKSYAQTLITAYSKAAERSLLMDNQSSSGDYLPEPIFPCKPNEPLTLEQQIDIECEGYTPSPPVPHKRYSVIQARIQRLRSEDNWLKTSSLPNIRRSASIKRAGRVGGKIKDSRTLSYDYTMDEARLRRKSMMLRSLVQWNSESSDMLVNKQRRFSSVKALPSQRRDSWGVVSHSGYGSFPLTRLIQRRGTFACGDMRTRRMKFLLLLEASESQDAIPDTASMDGRATVTGIRRNSFIPYTTCDKFIADEERKTIKDSRRPSINPFSFNNRFGNTVPQPGTRRHSFFPIRREDKIFVSDINEQRRHSFNPIGVNNTLKPEYAAQQDGRRASFNPDGDKCAERRPSHIPPQSSRFLRVPGCDAELYTERRPTSSLEDQTESFENQEPLCHGQGFQDDRRVERRHSFNPVVRVSVSSSGGESVAPNAKVPKITINVESPSRFLTVPSQEYYFEERERRHSFNTPTTTKNASLTAASSKPIEKSIPQRISFRLGPDSTSGVSFPPNSQAACKSTLKISKANIEPVRPSSFKQEMVVFKPLQRADSRSMSPSSNVSCCGSERLGSDRSMNTSRTTSISSDRSAKTTLTGSPSTVIAAEGVLSYGTFDKTSPQHPYGTAKECDLKSPPTFCGEDEILVAESSNLETRTNQPGLLRKSASFRDARGRGRLRYNVVQTDSPCSISSGPATLTPSAITDANAAIQRSKSSSSLPVGMATLCPQSAHSYARVPKPTSPLVARHKTQSASSPEKKFS</sequence>
<feature type="region of interest" description="Disordered" evidence="6">
    <location>
        <begin position="870"/>
        <end position="899"/>
    </location>
</feature>
<keyword evidence="5 7" id="KW-0472">Membrane</keyword>
<evidence type="ECO:0000256" key="3">
    <source>
        <dbReference type="ARBA" id="ARBA00022692"/>
    </source>
</evidence>
<comment type="subcellular location">
    <subcellularLocation>
        <location evidence="1">Membrane</location>
        <topology evidence="1">Multi-pass membrane protein</topology>
    </subcellularLocation>
</comment>
<evidence type="ECO:0000256" key="5">
    <source>
        <dbReference type="ARBA" id="ARBA00023136"/>
    </source>
</evidence>
<keyword evidence="3 7" id="KW-0812">Transmembrane</keyword>
<dbReference type="GO" id="GO:0016020">
    <property type="term" value="C:membrane"/>
    <property type="evidence" value="ECO:0007669"/>
    <property type="project" value="UniProtKB-SubCell"/>
</dbReference>
<evidence type="ECO:0000256" key="2">
    <source>
        <dbReference type="ARBA" id="ARBA00005308"/>
    </source>
</evidence>
<dbReference type="Proteomes" id="UP001497497">
    <property type="component" value="Unassembled WGS sequence"/>
</dbReference>
<feature type="region of interest" description="Disordered" evidence="6">
    <location>
        <begin position="690"/>
        <end position="738"/>
    </location>
</feature>
<dbReference type="PANTHER" id="PTHR31815:SF1">
    <property type="entry name" value="TRANSMEMBRANE PROTEIN 200C"/>
    <property type="match status" value="1"/>
</dbReference>
<keyword evidence="9" id="KW-1185">Reference proteome</keyword>
<keyword evidence="4 7" id="KW-1133">Transmembrane helix</keyword>
<evidence type="ECO:0000313" key="8">
    <source>
        <dbReference type="EMBL" id="CAL1529845.1"/>
    </source>
</evidence>
<feature type="compositionally biased region" description="Polar residues" evidence="6">
    <location>
        <begin position="695"/>
        <end position="705"/>
    </location>
</feature>
<feature type="compositionally biased region" description="Basic and acidic residues" evidence="6">
    <location>
        <begin position="487"/>
        <end position="496"/>
    </location>
</feature>
<proteinExistence type="inferred from homology"/>
<name>A0AAV2H9K0_LYMST</name>
<feature type="transmembrane region" description="Helical" evidence="7">
    <location>
        <begin position="100"/>
        <end position="121"/>
    </location>
</feature>
<evidence type="ECO:0000256" key="7">
    <source>
        <dbReference type="SAM" id="Phobius"/>
    </source>
</evidence>
<evidence type="ECO:0000313" key="9">
    <source>
        <dbReference type="Proteomes" id="UP001497497"/>
    </source>
</evidence>
<evidence type="ECO:0000256" key="6">
    <source>
        <dbReference type="SAM" id="MobiDB-lite"/>
    </source>
</evidence>
<accession>A0AAV2H9K0</accession>
<dbReference type="InterPro" id="IPR018787">
    <property type="entry name" value="DUF2371_TMEM200"/>
</dbReference>
<comment type="similarity">
    <text evidence="2">Belongs to the TMEM200 family.</text>
</comment>
<feature type="region of interest" description="Disordered" evidence="6">
    <location>
        <begin position="411"/>
        <end position="436"/>
    </location>
</feature>
<feature type="region of interest" description="Disordered" evidence="6">
    <location>
        <begin position="475"/>
        <end position="504"/>
    </location>
</feature>
<comment type="caution">
    <text evidence="8">The sequence shown here is derived from an EMBL/GenBank/DDBJ whole genome shotgun (WGS) entry which is preliminary data.</text>
</comment>
<feature type="compositionally biased region" description="Polar residues" evidence="6">
    <location>
        <begin position="416"/>
        <end position="430"/>
    </location>
</feature>
<dbReference type="AlphaFoldDB" id="A0AAV2H9K0"/>
<organism evidence="8 9">
    <name type="scientific">Lymnaea stagnalis</name>
    <name type="common">Great pond snail</name>
    <name type="synonym">Helix stagnalis</name>
    <dbReference type="NCBI Taxonomy" id="6523"/>
    <lineage>
        <taxon>Eukaryota</taxon>
        <taxon>Metazoa</taxon>
        <taxon>Spiralia</taxon>
        <taxon>Lophotrochozoa</taxon>
        <taxon>Mollusca</taxon>
        <taxon>Gastropoda</taxon>
        <taxon>Heterobranchia</taxon>
        <taxon>Euthyneura</taxon>
        <taxon>Panpulmonata</taxon>
        <taxon>Hygrophila</taxon>
        <taxon>Lymnaeoidea</taxon>
        <taxon>Lymnaeidae</taxon>
        <taxon>Lymnaea</taxon>
    </lineage>
</organism>
<dbReference type="EMBL" id="CAXITT010000056">
    <property type="protein sequence ID" value="CAL1529845.1"/>
    <property type="molecule type" value="Genomic_DNA"/>
</dbReference>